<evidence type="ECO:0000259" key="2">
    <source>
        <dbReference type="Pfam" id="PF00534"/>
    </source>
</evidence>
<dbReference type="GO" id="GO:0103011">
    <property type="term" value="F:mannosylfructose-phosphate synthase activity"/>
    <property type="evidence" value="ECO:0007669"/>
    <property type="project" value="UniProtKB-EC"/>
</dbReference>
<dbReference type="PANTHER" id="PTHR46401:SF2">
    <property type="entry name" value="GLYCOSYLTRANSFERASE WBBK-RELATED"/>
    <property type="match status" value="1"/>
</dbReference>
<organism evidence="3 4">
    <name type="scientific">Clostridium tepidiprofundi DSM 19306</name>
    <dbReference type="NCBI Taxonomy" id="1121338"/>
    <lineage>
        <taxon>Bacteria</taxon>
        <taxon>Bacillati</taxon>
        <taxon>Bacillota</taxon>
        <taxon>Clostridia</taxon>
        <taxon>Eubacteriales</taxon>
        <taxon>Clostridiaceae</taxon>
        <taxon>Clostridium</taxon>
    </lineage>
</organism>
<evidence type="ECO:0000313" key="4">
    <source>
        <dbReference type="Proteomes" id="UP000075531"/>
    </source>
</evidence>
<dbReference type="PATRIC" id="fig|1121338.3.peg.974"/>
<keyword evidence="3" id="KW-0328">Glycosyltransferase</keyword>
<dbReference type="EMBL" id="LTBA01000006">
    <property type="protein sequence ID" value="KYH35124.1"/>
    <property type="molecule type" value="Genomic_DNA"/>
</dbReference>
<dbReference type="Proteomes" id="UP000075531">
    <property type="component" value="Unassembled WGS sequence"/>
</dbReference>
<sequence>MFWGEIMRYCVLYPNSRNVNLVKEMGMMPYKLHKLFGYDAWLACYKLGEYDYLKDEVKGLNIDFIDNKFNNYTLDGIKYIKQNGHKIDILQIFHITLYSFFYALVYKKTNPNGKIYLKLDCSHKLIDKIKSLDFIRKKFLEIYLDKVDLISVEQKRLYNQLIELLPEYKNKMINIPNGVDFEYLERENIHYEYSKKENIILNVARLGAEEKNTRMLLEAFAKINEVENSAWKLVLVGSIEKEFNVYIDKYFKDNPHLKNKVIFKGEISDRKKLFEEYKKAKIFCLTSDFESFAFALIEAASLGDVIVSTDVGIVREIIIDDNGEIVEKNNIKDLANKLKKLMHDRELESKSRITYDICRESFSWDNIITELDKNLRKCL</sequence>
<dbReference type="InterPro" id="IPR001296">
    <property type="entry name" value="Glyco_trans_1"/>
</dbReference>
<protein>
    <submittedName>
        <fullName evidence="3">Mannosylfructose-phosphate synthase</fullName>
        <ecNumber evidence="3">2.4.1.246</ecNumber>
    </submittedName>
</protein>
<dbReference type="SUPFAM" id="SSF53756">
    <property type="entry name" value="UDP-Glycosyltransferase/glycogen phosphorylase"/>
    <property type="match status" value="1"/>
</dbReference>
<keyword evidence="4" id="KW-1185">Reference proteome</keyword>
<comment type="caution">
    <text evidence="3">The sequence shown here is derived from an EMBL/GenBank/DDBJ whole genome shotgun (WGS) entry which is preliminary data.</text>
</comment>
<dbReference type="Gene3D" id="3.40.50.2000">
    <property type="entry name" value="Glycogen Phosphorylase B"/>
    <property type="match status" value="2"/>
</dbReference>
<dbReference type="EC" id="2.4.1.246" evidence="3"/>
<name>A0A151B5C7_9CLOT</name>
<keyword evidence="1 3" id="KW-0808">Transferase</keyword>
<dbReference type="STRING" id="1121338.CLTEP_09440"/>
<feature type="domain" description="Glycosyl transferase family 1" evidence="2">
    <location>
        <begin position="194"/>
        <end position="349"/>
    </location>
</feature>
<proteinExistence type="predicted"/>
<gene>
    <name evidence="3" type="primary">mfpsA_1</name>
    <name evidence="3" type="ORF">CLTEP_09440</name>
</gene>
<dbReference type="AlphaFoldDB" id="A0A151B5C7"/>
<dbReference type="CDD" id="cd03801">
    <property type="entry name" value="GT4_PimA-like"/>
    <property type="match status" value="1"/>
</dbReference>
<evidence type="ECO:0000313" key="3">
    <source>
        <dbReference type="EMBL" id="KYH35124.1"/>
    </source>
</evidence>
<accession>A0A151B5C7</accession>
<dbReference type="PANTHER" id="PTHR46401">
    <property type="entry name" value="GLYCOSYLTRANSFERASE WBBK-RELATED"/>
    <property type="match status" value="1"/>
</dbReference>
<reference evidence="3 4" key="1">
    <citation type="submission" date="2016-02" db="EMBL/GenBank/DDBJ databases">
        <title>Genome sequence of Clostridium tepidiprofundi DSM 19306.</title>
        <authorList>
            <person name="Poehlein A."/>
            <person name="Daniel R."/>
        </authorList>
    </citation>
    <scope>NUCLEOTIDE SEQUENCE [LARGE SCALE GENOMIC DNA]</scope>
    <source>
        <strain evidence="3 4">DSM 19306</strain>
    </source>
</reference>
<dbReference type="GO" id="GO:0009103">
    <property type="term" value="P:lipopolysaccharide biosynthetic process"/>
    <property type="evidence" value="ECO:0007669"/>
    <property type="project" value="TreeGrafter"/>
</dbReference>
<dbReference type="Pfam" id="PF00534">
    <property type="entry name" value="Glycos_transf_1"/>
    <property type="match status" value="1"/>
</dbReference>
<evidence type="ECO:0000256" key="1">
    <source>
        <dbReference type="ARBA" id="ARBA00022679"/>
    </source>
</evidence>